<name>A0A4C1W8S3_EUMVA</name>
<keyword evidence="2" id="KW-1185">Reference proteome</keyword>
<sequence>MGPPDGGSPNPILKITDWKRMSTALEKTDTPSLNSISVDIRKTDEIDSATGALTNHVRTAVEKSRREVPAFLDRKKLLADVLEFIRAKNATLCRASAYPTAEHRSRA</sequence>
<dbReference type="Proteomes" id="UP000299102">
    <property type="component" value="Unassembled WGS sequence"/>
</dbReference>
<protein>
    <submittedName>
        <fullName evidence="1">Uncharacterized protein</fullName>
    </submittedName>
</protein>
<dbReference type="AlphaFoldDB" id="A0A4C1W8S3"/>
<comment type="caution">
    <text evidence="1">The sequence shown here is derived from an EMBL/GenBank/DDBJ whole genome shotgun (WGS) entry which is preliminary data.</text>
</comment>
<evidence type="ECO:0000313" key="1">
    <source>
        <dbReference type="EMBL" id="GBP46919.1"/>
    </source>
</evidence>
<dbReference type="OrthoDB" id="410155at2759"/>
<proteinExistence type="predicted"/>
<dbReference type="EMBL" id="BGZK01000491">
    <property type="protein sequence ID" value="GBP46919.1"/>
    <property type="molecule type" value="Genomic_DNA"/>
</dbReference>
<gene>
    <name evidence="1" type="ORF">EVAR_37824_1</name>
</gene>
<organism evidence="1 2">
    <name type="scientific">Eumeta variegata</name>
    <name type="common">Bagworm moth</name>
    <name type="synonym">Eumeta japonica</name>
    <dbReference type="NCBI Taxonomy" id="151549"/>
    <lineage>
        <taxon>Eukaryota</taxon>
        <taxon>Metazoa</taxon>
        <taxon>Ecdysozoa</taxon>
        <taxon>Arthropoda</taxon>
        <taxon>Hexapoda</taxon>
        <taxon>Insecta</taxon>
        <taxon>Pterygota</taxon>
        <taxon>Neoptera</taxon>
        <taxon>Endopterygota</taxon>
        <taxon>Lepidoptera</taxon>
        <taxon>Glossata</taxon>
        <taxon>Ditrysia</taxon>
        <taxon>Tineoidea</taxon>
        <taxon>Psychidae</taxon>
        <taxon>Oiketicinae</taxon>
        <taxon>Eumeta</taxon>
    </lineage>
</organism>
<evidence type="ECO:0000313" key="2">
    <source>
        <dbReference type="Proteomes" id="UP000299102"/>
    </source>
</evidence>
<reference evidence="1 2" key="1">
    <citation type="journal article" date="2019" name="Commun. Biol.">
        <title>The bagworm genome reveals a unique fibroin gene that provides high tensile strength.</title>
        <authorList>
            <person name="Kono N."/>
            <person name="Nakamura H."/>
            <person name="Ohtoshi R."/>
            <person name="Tomita M."/>
            <person name="Numata K."/>
            <person name="Arakawa K."/>
        </authorList>
    </citation>
    <scope>NUCLEOTIDE SEQUENCE [LARGE SCALE GENOMIC DNA]</scope>
</reference>
<accession>A0A4C1W8S3</accession>